<keyword evidence="6" id="KW-0479">Metal-binding</keyword>
<evidence type="ECO:0000256" key="6">
    <source>
        <dbReference type="ARBA" id="ARBA00022723"/>
    </source>
</evidence>
<dbReference type="EC" id="2.7.1.180" evidence="2"/>
<dbReference type="PANTHER" id="PTHR30040:SF2">
    <property type="entry name" value="FAD:PROTEIN FMN TRANSFERASE"/>
    <property type="match status" value="1"/>
</dbReference>
<keyword evidence="5" id="KW-0808">Transferase</keyword>
<organism evidence="11 12">
    <name type="scientific">Actinomyces viscosus</name>
    <dbReference type="NCBI Taxonomy" id="1656"/>
    <lineage>
        <taxon>Bacteria</taxon>
        <taxon>Bacillati</taxon>
        <taxon>Actinomycetota</taxon>
        <taxon>Actinomycetes</taxon>
        <taxon>Actinomycetales</taxon>
        <taxon>Actinomycetaceae</taxon>
        <taxon>Actinomyces</taxon>
    </lineage>
</organism>
<evidence type="ECO:0000256" key="7">
    <source>
        <dbReference type="ARBA" id="ARBA00022827"/>
    </source>
</evidence>
<dbReference type="InterPro" id="IPR003374">
    <property type="entry name" value="ApbE-like_sf"/>
</dbReference>
<comment type="cofactor">
    <cofactor evidence="1">
        <name>Mg(2+)</name>
        <dbReference type="ChEBI" id="CHEBI:18420"/>
    </cofactor>
</comment>
<keyword evidence="8" id="KW-0460">Magnesium</keyword>
<dbReference type="GO" id="GO:0016740">
    <property type="term" value="F:transferase activity"/>
    <property type="evidence" value="ECO:0007669"/>
    <property type="project" value="UniProtKB-KW"/>
</dbReference>
<sequence length="301" mass="32375">MEHWSFPATGTSWSVRTPRQLQPEARAAIRGYAEDFEAVWSRFRPSSLVRRIADGALGRGPITVELPTADSAMLDLYDRLYSATRGRIDPLAGTDLVELGYDPELSFTVRQGAAERIGALHGRDAWADVVQHAGNRLTVSHPVLLDVGAVGKGFLADRIGEILLSHGVEEFIVDGSGDLLIRSQEPVRVGLEQPGREGHVIGTVEVSHGAVCGSSPHRRSWGEGLHHILDALTGLPVEDVAATWVVAGSCAVADGLATALFCTDPALMAQSFRFECAILSRRGQASVSRGFYDLPGRIFTA</sequence>
<dbReference type="AlphaFoldDB" id="A0A448PHW0"/>
<dbReference type="KEGG" id="avc:NCTC10951_00369"/>
<dbReference type="GO" id="GO:0046872">
    <property type="term" value="F:metal ion binding"/>
    <property type="evidence" value="ECO:0007669"/>
    <property type="project" value="UniProtKB-KW"/>
</dbReference>
<accession>A0A448PHW0</accession>
<evidence type="ECO:0000256" key="5">
    <source>
        <dbReference type="ARBA" id="ARBA00022679"/>
    </source>
</evidence>
<comment type="catalytic activity">
    <reaction evidence="10">
        <text>L-threonyl-[protein] + FAD = FMN-L-threonyl-[protein] + AMP + H(+)</text>
        <dbReference type="Rhea" id="RHEA:36847"/>
        <dbReference type="Rhea" id="RHEA-COMP:11060"/>
        <dbReference type="Rhea" id="RHEA-COMP:11061"/>
        <dbReference type="ChEBI" id="CHEBI:15378"/>
        <dbReference type="ChEBI" id="CHEBI:30013"/>
        <dbReference type="ChEBI" id="CHEBI:57692"/>
        <dbReference type="ChEBI" id="CHEBI:74257"/>
        <dbReference type="ChEBI" id="CHEBI:456215"/>
        <dbReference type="EC" id="2.7.1.180"/>
    </reaction>
</comment>
<dbReference type="RefSeq" id="WP_232023176.1">
    <property type="nucleotide sequence ID" value="NZ_JASPER010000003.1"/>
</dbReference>
<dbReference type="Proteomes" id="UP000268658">
    <property type="component" value="Chromosome"/>
</dbReference>
<dbReference type="PANTHER" id="PTHR30040">
    <property type="entry name" value="THIAMINE BIOSYNTHESIS LIPOPROTEIN APBE"/>
    <property type="match status" value="1"/>
</dbReference>
<keyword evidence="7" id="KW-0274">FAD</keyword>
<dbReference type="Gene3D" id="3.10.520.10">
    <property type="entry name" value="ApbE-like domains"/>
    <property type="match status" value="1"/>
</dbReference>
<evidence type="ECO:0000313" key="11">
    <source>
        <dbReference type="EMBL" id="VEI14504.1"/>
    </source>
</evidence>
<evidence type="ECO:0000256" key="9">
    <source>
        <dbReference type="ARBA" id="ARBA00031306"/>
    </source>
</evidence>
<dbReference type="InterPro" id="IPR024932">
    <property type="entry name" value="ApbE"/>
</dbReference>
<evidence type="ECO:0000256" key="10">
    <source>
        <dbReference type="ARBA" id="ARBA00048540"/>
    </source>
</evidence>
<evidence type="ECO:0000256" key="1">
    <source>
        <dbReference type="ARBA" id="ARBA00001946"/>
    </source>
</evidence>
<keyword evidence="4" id="KW-0285">Flavoprotein</keyword>
<dbReference type="SUPFAM" id="SSF143631">
    <property type="entry name" value="ApbE-like"/>
    <property type="match status" value="1"/>
</dbReference>
<evidence type="ECO:0000313" key="12">
    <source>
        <dbReference type="Proteomes" id="UP000268658"/>
    </source>
</evidence>
<protein>
    <recommendedName>
        <fullName evidence="3">FAD:protein FMN transferase</fullName>
        <ecNumber evidence="2">2.7.1.180</ecNumber>
    </recommendedName>
    <alternativeName>
        <fullName evidence="9">Flavin transferase</fullName>
    </alternativeName>
</protein>
<dbReference type="EMBL" id="LR134477">
    <property type="protein sequence ID" value="VEI14504.1"/>
    <property type="molecule type" value="Genomic_DNA"/>
</dbReference>
<proteinExistence type="predicted"/>
<evidence type="ECO:0000256" key="8">
    <source>
        <dbReference type="ARBA" id="ARBA00022842"/>
    </source>
</evidence>
<dbReference type="Pfam" id="PF02424">
    <property type="entry name" value="ApbE"/>
    <property type="match status" value="1"/>
</dbReference>
<gene>
    <name evidence="11" type="ORF">NCTC10951_00369</name>
</gene>
<name>A0A448PHW0_ACTVI</name>
<evidence type="ECO:0000256" key="4">
    <source>
        <dbReference type="ARBA" id="ARBA00022630"/>
    </source>
</evidence>
<keyword evidence="11" id="KW-0449">Lipoprotein</keyword>
<evidence type="ECO:0000256" key="3">
    <source>
        <dbReference type="ARBA" id="ARBA00016337"/>
    </source>
</evidence>
<evidence type="ECO:0000256" key="2">
    <source>
        <dbReference type="ARBA" id="ARBA00011955"/>
    </source>
</evidence>
<reference evidence="11 12" key="1">
    <citation type="submission" date="2018-12" db="EMBL/GenBank/DDBJ databases">
        <authorList>
            <consortium name="Pathogen Informatics"/>
        </authorList>
    </citation>
    <scope>NUCLEOTIDE SEQUENCE [LARGE SCALE GENOMIC DNA]</scope>
    <source>
        <strain evidence="11 12">NCTC10951</strain>
    </source>
</reference>